<dbReference type="PANTHER" id="PTHR47689">
    <property type="entry name" value="TETRATRICOPEPTIDE REPEAT (TPR)-LIKE SUPERFAMILY PROTEIN"/>
    <property type="match status" value="1"/>
</dbReference>
<proteinExistence type="predicted"/>
<organism evidence="2 3">
    <name type="scientific">Durio zibethinus</name>
    <name type="common">Durian</name>
    <dbReference type="NCBI Taxonomy" id="66656"/>
    <lineage>
        <taxon>Eukaryota</taxon>
        <taxon>Viridiplantae</taxon>
        <taxon>Streptophyta</taxon>
        <taxon>Embryophyta</taxon>
        <taxon>Tracheophyta</taxon>
        <taxon>Spermatophyta</taxon>
        <taxon>Magnoliopsida</taxon>
        <taxon>eudicotyledons</taxon>
        <taxon>Gunneridae</taxon>
        <taxon>Pentapetalae</taxon>
        <taxon>rosids</taxon>
        <taxon>malvids</taxon>
        <taxon>Malvales</taxon>
        <taxon>Malvaceae</taxon>
        <taxon>Helicteroideae</taxon>
        <taxon>Durio</taxon>
    </lineage>
</organism>
<protein>
    <submittedName>
        <fullName evidence="3">Uncharacterized protein LOC111314693 isoform X3</fullName>
    </submittedName>
</protein>
<feature type="repeat" description="TPR" evidence="1">
    <location>
        <begin position="208"/>
        <end position="241"/>
    </location>
</feature>
<dbReference type="RefSeq" id="XP_022772043.1">
    <property type="nucleotide sequence ID" value="XM_022916308.1"/>
</dbReference>
<evidence type="ECO:0000313" key="3">
    <source>
        <dbReference type="RefSeq" id="XP_022772043.1"/>
    </source>
</evidence>
<dbReference type="InterPro" id="IPR019734">
    <property type="entry name" value="TPR_rpt"/>
</dbReference>
<dbReference type="GeneID" id="111314693"/>
<dbReference type="InterPro" id="IPR011990">
    <property type="entry name" value="TPR-like_helical_dom_sf"/>
</dbReference>
<dbReference type="SMART" id="SM00028">
    <property type="entry name" value="TPR"/>
    <property type="match status" value="5"/>
</dbReference>
<dbReference type="PANTHER" id="PTHR47689:SF2">
    <property type="entry name" value="TETRATRICOPEPTIDE REPEAT (TPR)-LIKE SUPERFAMILY PROTEIN"/>
    <property type="match status" value="1"/>
</dbReference>
<evidence type="ECO:0000313" key="2">
    <source>
        <dbReference type="Proteomes" id="UP000515121"/>
    </source>
</evidence>
<dbReference type="Gene3D" id="1.25.40.10">
    <property type="entry name" value="Tetratricopeptide repeat domain"/>
    <property type="match status" value="2"/>
</dbReference>
<dbReference type="Pfam" id="PF13424">
    <property type="entry name" value="TPR_12"/>
    <property type="match status" value="2"/>
</dbReference>
<accession>A0A6P6B4F0</accession>
<sequence length="516" mass="57575">MFLRKAAVSLLRRVRLPSQSVSASASRPATATATAFPFSLSSKIKFPYHIGYGSSWSTGQADPPIWIILTGQAAIILGININPVLADDESIQTSSESDVQGANIVGLRKIEDGSVISNIHTSKWRIFTDNGRDYFLQGKLEEAETFFLSAIQEAKEGFGERDPHVASACNNLAELYRVKRAFDKAEPLYLEAINILEEAFSSEDIRVGVALHNLGQFYLVQRKLEEARMCYERALKIKGRVLGRGNLDYADTMYHLGTIYIKSNLISEAENVQRKVLHIIELSKGWNSLDTVVAAEGLGLTLQSSGSLKEAQELLERCLDARKTLLPEDHIQIGANMLHIARVVMLNSNQLRRMHVSDAIAELDKAKGLLNNAIRIAWQVINKLKRQSKKQDYGVSGENGRDGHAALIILLQSLDSLGLLEINRKELLESGEKLLSTPEAKDAHFECISAYKEFATEMLMSDSREVKAEYLSCLKHLSSLIDAEGTKQYRGTTLQEFKDEIKRVEHDISSSKRRKN</sequence>
<dbReference type="Proteomes" id="UP000515121">
    <property type="component" value="Unplaced"/>
</dbReference>
<keyword evidence="1" id="KW-0802">TPR repeat</keyword>
<dbReference type="SUPFAM" id="SSF48452">
    <property type="entry name" value="TPR-like"/>
    <property type="match status" value="1"/>
</dbReference>
<evidence type="ECO:0000256" key="1">
    <source>
        <dbReference type="PROSITE-ProRule" id="PRU00339"/>
    </source>
</evidence>
<reference evidence="3" key="1">
    <citation type="submission" date="2025-08" db="UniProtKB">
        <authorList>
            <consortium name="RefSeq"/>
        </authorList>
    </citation>
    <scope>IDENTIFICATION</scope>
    <source>
        <tissue evidence="3">Fruit stalk</tissue>
    </source>
</reference>
<keyword evidence="2" id="KW-1185">Reference proteome</keyword>
<dbReference type="AlphaFoldDB" id="A0A6P6B4F0"/>
<name>A0A6P6B4F0_DURZI</name>
<gene>
    <name evidence="3" type="primary">LOC111314693</name>
</gene>
<dbReference type="PROSITE" id="PS50005">
    <property type="entry name" value="TPR"/>
    <property type="match status" value="1"/>
</dbReference>
<dbReference type="Pfam" id="PF13374">
    <property type="entry name" value="TPR_10"/>
    <property type="match status" value="1"/>
</dbReference>